<proteinExistence type="predicted"/>
<dbReference type="SUPFAM" id="SSF55729">
    <property type="entry name" value="Acyl-CoA N-acyltransferases (Nat)"/>
    <property type="match status" value="1"/>
</dbReference>
<dbReference type="CDD" id="cd04301">
    <property type="entry name" value="NAT_SF"/>
    <property type="match status" value="1"/>
</dbReference>
<evidence type="ECO:0000313" key="4">
    <source>
        <dbReference type="Proteomes" id="UP000515514"/>
    </source>
</evidence>
<dbReference type="PANTHER" id="PTHR13947">
    <property type="entry name" value="GNAT FAMILY N-ACETYLTRANSFERASE"/>
    <property type="match status" value="1"/>
</dbReference>
<dbReference type="AlphaFoldDB" id="A0A7G8PY25"/>
<dbReference type="Pfam" id="PF00583">
    <property type="entry name" value="Acetyltransf_1"/>
    <property type="match status" value="1"/>
</dbReference>
<feature type="domain" description="N-acetyltransferase" evidence="2">
    <location>
        <begin position="4"/>
        <end position="161"/>
    </location>
</feature>
<dbReference type="InterPro" id="IPR000182">
    <property type="entry name" value="GNAT_dom"/>
</dbReference>
<dbReference type="Proteomes" id="UP000515514">
    <property type="component" value="Chromosome"/>
</dbReference>
<dbReference type="InterPro" id="IPR050769">
    <property type="entry name" value="NAT_camello-type"/>
</dbReference>
<dbReference type="RefSeq" id="WP_186989580.1">
    <property type="nucleotide sequence ID" value="NZ_CP052909.1"/>
</dbReference>
<dbReference type="PROSITE" id="PS51186">
    <property type="entry name" value="GNAT"/>
    <property type="match status" value="1"/>
</dbReference>
<gene>
    <name evidence="3" type="ORF">ALE3EI_2714</name>
</gene>
<evidence type="ECO:0000256" key="1">
    <source>
        <dbReference type="ARBA" id="ARBA00022679"/>
    </source>
</evidence>
<sequence>MSTPAIRPIQKKDDEHIASVIRRVLEELNVPKTGTVYEDTSLDVMFETYNRDGAVYFVVEENNKIIGGGGISQLANFDGNVCELQKMYFLSEARGKGIGQAMLKLCFNAAREFGYEKCYLETMPYMKAAQKLYQQEGFTYLDGPLGDTGHFSCPVHMIKVL</sequence>
<keyword evidence="1 3" id="KW-0808">Transferase</keyword>
<organism evidence="3 4">
    <name type="scientific">Constantimarinum furrinae</name>
    <dbReference type="NCBI Taxonomy" id="2562285"/>
    <lineage>
        <taxon>Bacteria</taxon>
        <taxon>Pseudomonadati</taxon>
        <taxon>Bacteroidota</taxon>
        <taxon>Flavobacteriia</taxon>
        <taxon>Flavobacteriales</taxon>
        <taxon>Flavobacteriaceae</taxon>
        <taxon>Altibacter/Constantimarinum group</taxon>
        <taxon>Constantimarinum</taxon>
    </lineage>
</organism>
<dbReference type="GO" id="GO:0008080">
    <property type="term" value="F:N-acetyltransferase activity"/>
    <property type="evidence" value="ECO:0007669"/>
    <property type="project" value="InterPro"/>
</dbReference>
<reference evidence="3 4" key="1">
    <citation type="submission" date="2020-04" db="EMBL/GenBank/DDBJ databases">
        <title>Genome sequence of Altibacter aquimarinus strain ALE3EI.</title>
        <authorList>
            <person name="Oh H.-M."/>
            <person name="Jang D."/>
        </authorList>
    </citation>
    <scope>NUCLEOTIDE SEQUENCE [LARGE SCALE GENOMIC DNA]</scope>
    <source>
        <strain evidence="3 4">ALE3EI</strain>
    </source>
</reference>
<protein>
    <submittedName>
        <fullName evidence="3">GCN5-related N-acetyltransferase</fullName>
    </submittedName>
</protein>
<dbReference type="KEGG" id="alti:ALE3EI_2714"/>
<evidence type="ECO:0000259" key="2">
    <source>
        <dbReference type="PROSITE" id="PS51186"/>
    </source>
</evidence>
<dbReference type="PANTHER" id="PTHR13947:SF37">
    <property type="entry name" value="LD18367P"/>
    <property type="match status" value="1"/>
</dbReference>
<name>A0A7G8PY25_9FLAO</name>
<dbReference type="InterPro" id="IPR016181">
    <property type="entry name" value="Acyl_CoA_acyltransferase"/>
</dbReference>
<keyword evidence="4" id="KW-1185">Reference proteome</keyword>
<accession>A0A7G8PY25</accession>
<dbReference type="Gene3D" id="3.40.630.30">
    <property type="match status" value="1"/>
</dbReference>
<dbReference type="EMBL" id="CP052909">
    <property type="protein sequence ID" value="QNJ99241.1"/>
    <property type="molecule type" value="Genomic_DNA"/>
</dbReference>
<evidence type="ECO:0000313" key="3">
    <source>
        <dbReference type="EMBL" id="QNJ99241.1"/>
    </source>
</evidence>